<keyword evidence="3" id="KW-1185">Reference proteome</keyword>
<sequence length="377" mass="44439">MSVPPPSAESLQHRAEIAKLLSPLRRVLPRVPFWKLAAHRIPTLWTLYRGLLRHAAHENIRYRIRSLFRENRRTTSGRAAKEQLEQGHKWLDILKRAHAGDTRLKAILDRYDRMIAFKREEEKWRTCIHQVFVQEASTRSRTIFKGSFIRQTFYNRLLPRLVPQPESIGGMIRSRRKARERRIEKQEELYRWLDDLMGEAEFERNLCVHEKGSQRMEFVGDALYEWVQPLEDKLIITEDALSRDLERFRAPYPLKLLLAAKEARQRKVANKTRQKEREARGLYFPSTLKRMRRGPPTHICEKMTPEQRRLYQIAQGPAEGGYTAAVKLRLGMKLRNPNLWKLEGGREEDQAILETMESEISSENEQRQRNAGGELEV</sequence>
<feature type="region of interest" description="Disordered" evidence="1">
    <location>
        <begin position="355"/>
        <end position="377"/>
    </location>
</feature>
<dbReference type="EMBL" id="KN822061">
    <property type="protein sequence ID" value="KIM60555.1"/>
    <property type="molecule type" value="Genomic_DNA"/>
</dbReference>
<evidence type="ECO:0000313" key="3">
    <source>
        <dbReference type="Proteomes" id="UP000053989"/>
    </source>
</evidence>
<dbReference type="AlphaFoldDB" id="A0A0C3DIN3"/>
<protein>
    <submittedName>
        <fullName evidence="2">Uncharacterized protein</fullName>
    </submittedName>
</protein>
<evidence type="ECO:0000256" key="1">
    <source>
        <dbReference type="SAM" id="MobiDB-lite"/>
    </source>
</evidence>
<dbReference type="STRING" id="1036808.A0A0C3DIN3"/>
<name>A0A0C3DIN3_9AGAM</name>
<reference evidence="3" key="2">
    <citation type="submission" date="2015-01" db="EMBL/GenBank/DDBJ databases">
        <title>Evolutionary Origins and Diversification of the Mycorrhizal Mutualists.</title>
        <authorList>
            <consortium name="DOE Joint Genome Institute"/>
            <consortium name="Mycorrhizal Genomics Consortium"/>
            <person name="Kohler A."/>
            <person name="Kuo A."/>
            <person name="Nagy L.G."/>
            <person name="Floudas D."/>
            <person name="Copeland A."/>
            <person name="Barry K.W."/>
            <person name="Cichocki N."/>
            <person name="Veneault-Fourrey C."/>
            <person name="LaButti K."/>
            <person name="Lindquist E.A."/>
            <person name="Lipzen A."/>
            <person name="Lundell T."/>
            <person name="Morin E."/>
            <person name="Murat C."/>
            <person name="Riley R."/>
            <person name="Ohm R."/>
            <person name="Sun H."/>
            <person name="Tunlid A."/>
            <person name="Henrissat B."/>
            <person name="Grigoriev I.V."/>
            <person name="Hibbett D.S."/>
            <person name="Martin F."/>
        </authorList>
    </citation>
    <scope>NUCLEOTIDE SEQUENCE [LARGE SCALE GENOMIC DNA]</scope>
    <source>
        <strain evidence="3">Foug A</strain>
    </source>
</reference>
<reference evidence="2 3" key="1">
    <citation type="submission" date="2014-04" db="EMBL/GenBank/DDBJ databases">
        <authorList>
            <consortium name="DOE Joint Genome Institute"/>
            <person name="Kuo A."/>
            <person name="Kohler A."/>
            <person name="Nagy L.G."/>
            <person name="Floudas D."/>
            <person name="Copeland A."/>
            <person name="Barry K.W."/>
            <person name="Cichocki N."/>
            <person name="Veneault-Fourrey C."/>
            <person name="LaButti K."/>
            <person name="Lindquist E.A."/>
            <person name="Lipzen A."/>
            <person name="Lundell T."/>
            <person name="Morin E."/>
            <person name="Murat C."/>
            <person name="Sun H."/>
            <person name="Tunlid A."/>
            <person name="Henrissat B."/>
            <person name="Grigoriev I.V."/>
            <person name="Hibbett D.S."/>
            <person name="Martin F."/>
            <person name="Nordberg H.P."/>
            <person name="Cantor M.N."/>
            <person name="Hua S.X."/>
        </authorList>
    </citation>
    <scope>NUCLEOTIDE SEQUENCE [LARGE SCALE GENOMIC DNA]</scope>
    <source>
        <strain evidence="2 3">Foug A</strain>
    </source>
</reference>
<gene>
    <name evidence="2" type="ORF">SCLCIDRAFT_123974</name>
</gene>
<dbReference type="Proteomes" id="UP000053989">
    <property type="component" value="Unassembled WGS sequence"/>
</dbReference>
<dbReference type="HOGENOM" id="CLU_727557_0_0_1"/>
<evidence type="ECO:0000313" key="2">
    <source>
        <dbReference type="EMBL" id="KIM60555.1"/>
    </source>
</evidence>
<dbReference type="InParanoid" id="A0A0C3DIN3"/>
<dbReference type="OrthoDB" id="2571149at2759"/>
<organism evidence="2 3">
    <name type="scientific">Scleroderma citrinum Foug A</name>
    <dbReference type="NCBI Taxonomy" id="1036808"/>
    <lineage>
        <taxon>Eukaryota</taxon>
        <taxon>Fungi</taxon>
        <taxon>Dikarya</taxon>
        <taxon>Basidiomycota</taxon>
        <taxon>Agaricomycotina</taxon>
        <taxon>Agaricomycetes</taxon>
        <taxon>Agaricomycetidae</taxon>
        <taxon>Boletales</taxon>
        <taxon>Sclerodermatineae</taxon>
        <taxon>Sclerodermataceae</taxon>
        <taxon>Scleroderma</taxon>
    </lineage>
</organism>
<accession>A0A0C3DIN3</accession>
<proteinExistence type="predicted"/>